<dbReference type="CDD" id="cd00883">
    <property type="entry name" value="beta_CA_cladeA"/>
    <property type="match status" value="1"/>
</dbReference>
<evidence type="ECO:0000256" key="5">
    <source>
        <dbReference type="ARBA" id="ARBA00048348"/>
    </source>
</evidence>
<dbReference type="PANTHER" id="PTHR11002:SF76">
    <property type="entry name" value="CARBONIC ANHYDRASE"/>
    <property type="match status" value="1"/>
</dbReference>
<evidence type="ECO:0000256" key="2">
    <source>
        <dbReference type="ARBA" id="ARBA00022723"/>
    </source>
</evidence>
<sequence length="263" mass="28939">MNGIESILDNNRKWVKEQRAADPNFFNRLADGQQPKYLFIGCSDSRVPASAITGTGPGEMFVHRNIANMVVHTDFNMLSVLQYAVEVLGVQDIIVCGHYGCGGVAAAASNKQYGLIDGWLTNIRDVIRVHETEFLRISDDDSRLRRLVELNVIEQVRNLAKTSIIQNARKGATPPRLHGLVYDIKEGLLTNLDVEDNMISEFDHIYGTSAQKYAAKVLEAETDKAELTTNKPKLTDEKPHAASPMSQKAGKNVAASNGSQTKG</sequence>
<dbReference type="EMBL" id="FNOV01000001">
    <property type="protein sequence ID" value="SDX34289.1"/>
    <property type="molecule type" value="Genomic_DNA"/>
</dbReference>
<comment type="similarity">
    <text evidence="1 7">Belongs to the beta-class carbonic anhydrase family.</text>
</comment>
<comment type="catalytic activity">
    <reaction evidence="5 7">
        <text>hydrogencarbonate + H(+) = CO2 + H2O</text>
        <dbReference type="Rhea" id="RHEA:10748"/>
        <dbReference type="ChEBI" id="CHEBI:15377"/>
        <dbReference type="ChEBI" id="CHEBI:15378"/>
        <dbReference type="ChEBI" id="CHEBI:16526"/>
        <dbReference type="ChEBI" id="CHEBI:17544"/>
        <dbReference type="EC" id="4.2.1.1"/>
    </reaction>
</comment>
<dbReference type="InterPro" id="IPR001765">
    <property type="entry name" value="Carbonic_anhydrase"/>
</dbReference>
<keyword evidence="3 6" id="KW-0862">Zinc</keyword>
<dbReference type="FunFam" id="3.40.1050.10:FF:000001">
    <property type="entry name" value="Carbonic anhydrase"/>
    <property type="match status" value="1"/>
</dbReference>
<feature type="binding site" evidence="6">
    <location>
        <position position="42"/>
    </location>
    <ligand>
        <name>Zn(2+)</name>
        <dbReference type="ChEBI" id="CHEBI:29105"/>
    </ligand>
</feature>
<dbReference type="GO" id="GO:0004089">
    <property type="term" value="F:carbonate dehydratase activity"/>
    <property type="evidence" value="ECO:0007669"/>
    <property type="project" value="UniProtKB-UniRule"/>
</dbReference>
<keyword evidence="10" id="KW-1185">Reference proteome</keyword>
<dbReference type="PROSITE" id="PS00704">
    <property type="entry name" value="PROK_CO2_ANHYDRASE_1"/>
    <property type="match status" value="1"/>
</dbReference>
<feature type="binding site" evidence="6">
    <location>
        <position position="98"/>
    </location>
    <ligand>
        <name>Zn(2+)</name>
        <dbReference type="ChEBI" id="CHEBI:29105"/>
    </ligand>
</feature>
<dbReference type="PROSITE" id="PS00705">
    <property type="entry name" value="PROK_CO2_ANHYDRASE_2"/>
    <property type="match status" value="1"/>
</dbReference>
<gene>
    <name evidence="9" type="ORF">SAMN04488069_10177</name>
</gene>
<dbReference type="SMART" id="SM00947">
    <property type="entry name" value="Pro_CA"/>
    <property type="match status" value="1"/>
</dbReference>
<comment type="cofactor">
    <cofactor evidence="6">
        <name>Zn(2+)</name>
        <dbReference type="ChEBI" id="CHEBI:29105"/>
    </cofactor>
    <text evidence="6">Binds 1 zinc ion per subunit.</text>
</comment>
<dbReference type="InterPro" id="IPR036874">
    <property type="entry name" value="Carbonic_anhydrase_sf"/>
</dbReference>
<evidence type="ECO:0000256" key="1">
    <source>
        <dbReference type="ARBA" id="ARBA00006217"/>
    </source>
</evidence>
<feature type="region of interest" description="Disordered" evidence="8">
    <location>
        <begin position="224"/>
        <end position="263"/>
    </location>
</feature>
<proteinExistence type="inferred from homology"/>
<evidence type="ECO:0000313" key="9">
    <source>
        <dbReference type="EMBL" id="SDX34289.1"/>
    </source>
</evidence>
<dbReference type="GO" id="GO:0008270">
    <property type="term" value="F:zinc ion binding"/>
    <property type="evidence" value="ECO:0007669"/>
    <property type="project" value="UniProtKB-UniRule"/>
</dbReference>
<accession>A0A1H3AZP7</accession>
<evidence type="ECO:0000256" key="8">
    <source>
        <dbReference type="SAM" id="MobiDB-lite"/>
    </source>
</evidence>
<evidence type="ECO:0000313" key="10">
    <source>
        <dbReference type="Proteomes" id="UP000199249"/>
    </source>
</evidence>
<dbReference type="Proteomes" id="UP000199249">
    <property type="component" value="Unassembled WGS sequence"/>
</dbReference>
<dbReference type="RefSeq" id="WP_245711762.1">
    <property type="nucleotide sequence ID" value="NZ_FNOV01000001.1"/>
</dbReference>
<feature type="compositionally biased region" description="Polar residues" evidence="8">
    <location>
        <begin position="254"/>
        <end position="263"/>
    </location>
</feature>
<evidence type="ECO:0000256" key="4">
    <source>
        <dbReference type="ARBA" id="ARBA00023239"/>
    </source>
</evidence>
<dbReference type="Pfam" id="PF00484">
    <property type="entry name" value="Pro_CA"/>
    <property type="match status" value="1"/>
</dbReference>
<protein>
    <recommendedName>
        <fullName evidence="7">Carbonic anhydrase</fullName>
        <ecNumber evidence="7">4.2.1.1</ecNumber>
    </recommendedName>
    <alternativeName>
        <fullName evidence="7">Carbonate dehydratase</fullName>
    </alternativeName>
</protein>
<dbReference type="PANTHER" id="PTHR11002">
    <property type="entry name" value="CARBONIC ANHYDRASE"/>
    <property type="match status" value="1"/>
</dbReference>
<dbReference type="SUPFAM" id="SSF53056">
    <property type="entry name" value="beta-carbonic anhydrase, cab"/>
    <property type="match status" value="1"/>
</dbReference>
<evidence type="ECO:0000256" key="6">
    <source>
        <dbReference type="PIRSR" id="PIRSR601765-1"/>
    </source>
</evidence>
<reference evidence="10" key="1">
    <citation type="submission" date="2016-10" db="EMBL/GenBank/DDBJ databases">
        <authorList>
            <person name="Varghese N."/>
            <person name="Submissions S."/>
        </authorList>
    </citation>
    <scope>NUCLEOTIDE SEQUENCE [LARGE SCALE GENOMIC DNA]</scope>
    <source>
        <strain evidence="10">CGMCC 1.8975</strain>
    </source>
</reference>
<feature type="binding site" evidence="6">
    <location>
        <position position="101"/>
    </location>
    <ligand>
        <name>Zn(2+)</name>
        <dbReference type="ChEBI" id="CHEBI:29105"/>
    </ligand>
</feature>
<organism evidence="9 10">
    <name type="scientific">Hymenobacter psychrophilus</name>
    <dbReference type="NCBI Taxonomy" id="651662"/>
    <lineage>
        <taxon>Bacteria</taxon>
        <taxon>Pseudomonadati</taxon>
        <taxon>Bacteroidota</taxon>
        <taxon>Cytophagia</taxon>
        <taxon>Cytophagales</taxon>
        <taxon>Hymenobacteraceae</taxon>
        <taxon>Hymenobacter</taxon>
    </lineage>
</organism>
<feature type="binding site" evidence="6">
    <location>
        <position position="44"/>
    </location>
    <ligand>
        <name>Zn(2+)</name>
        <dbReference type="ChEBI" id="CHEBI:29105"/>
    </ligand>
</feature>
<dbReference type="EC" id="4.2.1.1" evidence="7"/>
<evidence type="ECO:0000256" key="7">
    <source>
        <dbReference type="RuleBase" id="RU003956"/>
    </source>
</evidence>
<evidence type="ECO:0000256" key="3">
    <source>
        <dbReference type="ARBA" id="ARBA00022833"/>
    </source>
</evidence>
<dbReference type="InterPro" id="IPR015892">
    <property type="entry name" value="Carbonic_anhydrase_CS"/>
</dbReference>
<name>A0A1H3AZP7_9BACT</name>
<keyword evidence="4 7" id="KW-0456">Lyase</keyword>
<dbReference type="AlphaFoldDB" id="A0A1H3AZP7"/>
<dbReference type="GO" id="GO:0015976">
    <property type="term" value="P:carbon utilization"/>
    <property type="evidence" value="ECO:0007669"/>
    <property type="project" value="InterPro"/>
</dbReference>
<comment type="function">
    <text evidence="7">Reversible hydration of carbon dioxide.</text>
</comment>
<keyword evidence="2 6" id="KW-0479">Metal-binding</keyword>
<dbReference type="STRING" id="651662.SAMN04488069_10177"/>
<dbReference type="Gene3D" id="3.40.1050.10">
    <property type="entry name" value="Carbonic anhydrase"/>
    <property type="match status" value="1"/>
</dbReference>